<feature type="region of interest" description="Disordered" evidence="1">
    <location>
        <begin position="110"/>
        <end position="130"/>
    </location>
</feature>
<reference evidence="2" key="1">
    <citation type="submission" date="2023-03" db="EMBL/GenBank/DDBJ databases">
        <title>Massive genome expansion in bonnet fungi (Mycena s.s.) driven by repeated elements and novel gene families across ecological guilds.</title>
        <authorList>
            <consortium name="Lawrence Berkeley National Laboratory"/>
            <person name="Harder C.B."/>
            <person name="Miyauchi S."/>
            <person name="Viragh M."/>
            <person name="Kuo A."/>
            <person name="Thoen E."/>
            <person name="Andreopoulos B."/>
            <person name="Lu D."/>
            <person name="Skrede I."/>
            <person name="Drula E."/>
            <person name="Henrissat B."/>
            <person name="Morin E."/>
            <person name="Kohler A."/>
            <person name="Barry K."/>
            <person name="LaButti K."/>
            <person name="Morin E."/>
            <person name="Salamov A."/>
            <person name="Lipzen A."/>
            <person name="Mereny Z."/>
            <person name="Hegedus B."/>
            <person name="Baldrian P."/>
            <person name="Stursova M."/>
            <person name="Weitz H."/>
            <person name="Taylor A."/>
            <person name="Grigoriev I.V."/>
            <person name="Nagy L.G."/>
            <person name="Martin F."/>
            <person name="Kauserud H."/>
        </authorList>
    </citation>
    <scope>NUCLEOTIDE SEQUENCE</scope>
    <source>
        <strain evidence="2">CBHHK200</strain>
    </source>
</reference>
<protein>
    <submittedName>
        <fullName evidence="2">Uncharacterized protein</fullName>
    </submittedName>
</protein>
<feature type="region of interest" description="Disordered" evidence="1">
    <location>
        <begin position="262"/>
        <end position="327"/>
    </location>
</feature>
<dbReference type="AlphaFoldDB" id="A0AAD6X706"/>
<dbReference type="EMBL" id="JARJCM010000017">
    <property type="protein sequence ID" value="KAJ7041378.1"/>
    <property type="molecule type" value="Genomic_DNA"/>
</dbReference>
<gene>
    <name evidence="2" type="ORF">C8F04DRAFT_1177215</name>
</gene>
<evidence type="ECO:0000313" key="3">
    <source>
        <dbReference type="Proteomes" id="UP001218188"/>
    </source>
</evidence>
<name>A0AAD6X706_9AGAR</name>
<feature type="compositionally biased region" description="Polar residues" evidence="1">
    <location>
        <begin position="294"/>
        <end position="306"/>
    </location>
</feature>
<evidence type="ECO:0000313" key="2">
    <source>
        <dbReference type="EMBL" id="KAJ7041378.1"/>
    </source>
</evidence>
<dbReference type="Proteomes" id="UP001218188">
    <property type="component" value="Unassembled WGS sequence"/>
</dbReference>
<sequence>MGLLASFGPTRIRARPRLLAVVGRVGRALLLAFGTLSRTGKHVHRTRMGRGRRADWAVCVHRAAGMGMGQTPMYVALAARGTHDARDGTQCGLSGAEAAATYTARMGRTETRGPTTLDADGTVRGADENAGSWRTRGRVLRGRDAGARGDVCYARGARAWGPRALTAWVLGRGGAGSGGLVGLRRAWACGARRAGGLEAWGNGRGRGRRTAQGRMRALGVVRVGFGARVPCAWGGGAWAVWVLCWGAVYAFHSTYALASTSAPDNTGSGGQQNGAPGASGPNGTAPHPEIPNSGAPTINANANANEGSPRPASRGDGAHGNGNGRPE</sequence>
<accession>A0AAD6X706</accession>
<proteinExistence type="predicted"/>
<evidence type="ECO:0000256" key="1">
    <source>
        <dbReference type="SAM" id="MobiDB-lite"/>
    </source>
</evidence>
<comment type="caution">
    <text evidence="2">The sequence shown here is derived from an EMBL/GenBank/DDBJ whole genome shotgun (WGS) entry which is preliminary data.</text>
</comment>
<organism evidence="2 3">
    <name type="scientific">Mycena alexandri</name>
    <dbReference type="NCBI Taxonomy" id="1745969"/>
    <lineage>
        <taxon>Eukaryota</taxon>
        <taxon>Fungi</taxon>
        <taxon>Dikarya</taxon>
        <taxon>Basidiomycota</taxon>
        <taxon>Agaricomycotina</taxon>
        <taxon>Agaricomycetes</taxon>
        <taxon>Agaricomycetidae</taxon>
        <taxon>Agaricales</taxon>
        <taxon>Marasmiineae</taxon>
        <taxon>Mycenaceae</taxon>
        <taxon>Mycena</taxon>
    </lineage>
</organism>
<feature type="compositionally biased region" description="Gly residues" evidence="1">
    <location>
        <begin position="318"/>
        <end position="327"/>
    </location>
</feature>
<keyword evidence="3" id="KW-1185">Reference proteome</keyword>